<evidence type="ECO:0000259" key="9">
    <source>
        <dbReference type="PROSITE" id="PS50928"/>
    </source>
</evidence>
<evidence type="ECO:0000256" key="1">
    <source>
        <dbReference type="ARBA" id="ARBA00004651"/>
    </source>
</evidence>
<dbReference type="CDD" id="cd06261">
    <property type="entry name" value="TM_PBP2"/>
    <property type="match status" value="1"/>
</dbReference>
<feature type="transmembrane region" description="Helical" evidence="8">
    <location>
        <begin position="6"/>
        <end position="32"/>
    </location>
</feature>
<sequence>MNNKRIMISFISLWVILFILIPIGTMALYSFWQVDQFKLVRTLTFANYIAFFTDPTYVQLLLKTLKLSALIACLAVVISYPMALIVHYKGGAFKTVLFLGVLAPLWVGYLVRIYAWRSILGENGFINSVLLLAGVLEKPTTGLLFNNFSVIVTVLCIAIPFTFIPIYTTIEKIPVSLVRASEDLGGTAFYTFIHIIAPLSLPGIATGFMFAFITAVGDYMAPALVGGASGILFGNIIQTQFGNSFNWPLGASLAVILLLCLLLVILILRKLGDVKGTFEEN</sequence>
<keyword evidence="5 8" id="KW-0812">Transmembrane</keyword>
<keyword evidence="4" id="KW-1003">Cell membrane</keyword>
<evidence type="ECO:0000256" key="6">
    <source>
        <dbReference type="ARBA" id="ARBA00022989"/>
    </source>
</evidence>
<dbReference type="EMBL" id="JAUMKJ010000002">
    <property type="protein sequence ID" value="MDO3675872.1"/>
    <property type="molecule type" value="Genomic_DNA"/>
</dbReference>
<reference evidence="10" key="1">
    <citation type="submission" date="2023-07" db="EMBL/GenBank/DDBJ databases">
        <authorList>
            <person name="Aktuganov G."/>
            <person name="Boyko T."/>
            <person name="Delegan Y."/>
            <person name="Galimzianova N."/>
            <person name="Gilvanova E."/>
            <person name="Korobov V."/>
            <person name="Kuzmina L."/>
            <person name="Melentiev A."/>
            <person name="Milman P."/>
            <person name="Ryabova A."/>
            <person name="Stupak E."/>
            <person name="Yasakov T."/>
            <person name="Zharikova N."/>
            <person name="Zhurenko E."/>
        </authorList>
    </citation>
    <scope>NUCLEOTIDE SEQUENCE</scope>
    <source>
        <strain evidence="10">IB-739</strain>
    </source>
</reference>
<dbReference type="PANTHER" id="PTHR42929:SF1">
    <property type="entry name" value="INNER MEMBRANE ABC TRANSPORTER PERMEASE PROTEIN YDCU-RELATED"/>
    <property type="match status" value="1"/>
</dbReference>
<evidence type="ECO:0000256" key="3">
    <source>
        <dbReference type="ARBA" id="ARBA00022448"/>
    </source>
</evidence>
<dbReference type="Gene3D" id="1.10.3720.10">
    <property type="entry name" value="MetI-like"/>
    <property type="match status" value="1"/>
</dbReference>
<feature type="transmembrane region" description="Helical" evidence="8">
    <location>
        <begin position="67"/>
        <end position="86"/>
    </location>
</feature>
<feature type="transmembrane region" description="Helical" evidence="8">
    <location>
        <begin position="249"/>
        <end position="268"/>
    </location>
</feature>
<comment type="similarity">
    <text evidence="2">Belongs to the binding-protein-dependent transport system permease family. CysTW subfamily.</text>
</comment>
<evidence type="ECO:0000256" key="2">
    <source>
        <dbReference type="ARBA" id="ARBA00007069"/>
    </source>
</evidence>
<dbReference type="RefSeq" id="WP_302877156.1">
    <property type="nucleotide sequence ID" value="NZ_JARLKN010000022.1"/>
</dbReference>
<proteinExistence type="inferred from homology"/>
<accession>A0ABT8V6G3</accession>
<dbReference type="PANTHER" id="PTHR42929">
    <property type="entry name" value="INNER MEMBRANE ABC TRANSPORTER PERMEASE PROTEIN YDCU-RELATED-RELATED"/>
    <property type="match status" value="1"/>
</dbReference>
<dbReference type="PROSITE" id="PS50928">
    <property type="entry name" value="ABC_TM1"/>
    <property type="match status" value="1"/>
</dbReference>
<feature type="transmembrane region" description="Helical" evidence="8">
    <location>
        <begin position="219"/>
        <end position="237"/>
    </location>
</feature>
<dbReference type="SUPFAM" id="SSF161098">
    <property type="entry name" value="MetI-like"/>
    <property type="match status" value="1"/>
</dbReference>
<protein>
    <submittedName>
        <fullName evidence="10">ABC transporter permease</fullName>
    </submittedName>
</protein>
<keyword evidence="6 8" id="KW-1133">Transmembrane helix</keyword>
<dbReference type="Pfam" id="PF00528">
    <property type="entry name" value="BPD_transp_1"/>
    <property type="match status" value="1"/>
</dbReference>
<evidence type="ECO:0000313" key="10">
    <source>
        <dbReference type="EMBL" id="MDO3675872.1"/>
    </source>
</evidence>
<evidence type="ECO:0000256" key="4">
    <source>
        <dbReference type="ARBA" id="ARBA00022475"/>
    </source>
</evidence>
<comment type="caution">
    <text evidence="10">The sequence shown here is derived from an EMBL/GenBank/DDBJ whole genome shotgun (WGS) entry which is preliminary data.</text>
</comment>
<evidence type="ECO:0000256" key="5">
    <source>
        <dbReference type="ARBA" id="ARBA00022692"/>
    </source>
</evidence>
<evidence type="ECO:0000256" key="8">
    <source>
        <dbReference type="RuleBase" id="RU363032"/>
    </source>
</evidence>
<dbReference type="InterPro" id="IPR000515">
    <property type="entry name" value="MetI-like"/>
</dbReference>
<keyword evidence="11" id="KW-1185">Reference proteome</keyword>
<evidence type="ECO:0000256" key="7">
    <source>
        <dbReference type="ARBA" id="ARBA00023136"/>
    </source>
</evidence>
<dbReference type="Proteomes" id="UP001168883">
    <property type="component" value="Unassembled WGS sequence"/>
</dbReference>
<keyword evidence="7 8" id="KW-0472">Membrane</keyword>
<comment type="subcellular location">
    <subcellularLocation>
        <location evidence="1 8">Cell membrane</location>
        <topology evidence="1 8">Multi-pass membrane protein</topology>
    </subcellularLocation>
</comment>
<dbReference type="InterPro" id="IPR035906">
    <property type="entry name" value="MetI-like_sf"/>
</dbReference>
<organism evidence="10 11">
    <name type="scientific">Paenibacillus ehimensis</name>
    <dbReference type="NCBI Taxonomy" id="79264"/>
    <lineage>
        <taxon>Bacteria</taxon>
        <taxon>Bacillati</taxon>
        <taxon>Bacillota</taxon>
        <taxon>Bacilli</taxon>
        <taxon>Bacillales</taxon>
        <taxon>Paenibacillaceae</taxon>
        <taxon>Paenibacillus</taxon>
    </lineage>
</organism>
<name>A0ABT8V6G3_9BACL</name>
<feature type="domain" description="ABC transmembrane type-1" evidence="9">
    <location>
        <begin position="61"/>
        <end position="268"/>
    </location>
</feature>
<feature type="transmembrane region" description="Helical" evidence="8">
    <location>
        <begin position="92"/>
        <end position="111"/>
    </location>
</feature>
<feature type="transmembrane region" description="Helical" evidence="8">
    <location>
        <begin position="188"/>
        <end position="213"/>
    </location>
</feature>
<gene>
    <name evidence="10" type="ORF">Q3C12_02575</name>
</gene>
<keyword evidence="3 8" id="KW-0813">Transport</keyword>
<feature type="transmembrane region" description="Helical" evidence="8">
    <location>
        <begin position="148"/>
        <end position="167"/>
    </location>
</feature>
<evidence type="ECO:0000313" key="11">
    <source>
        <dbReference type="Proteomes" id="UP001168883"/>
    </source>
</evidence>